<sequence>MTSPWTLNGAPGVPHGAVQPFSDEDASIETLSHCSSFSDAMSVADEGGEAGEETAQEDLQYKLNVFIDSTVDKSAKTRQGALDGLKAAMATRILYEFISDRRMTITDSIERCLKKGTPHASLSWLRVEERLTWFMRSYVKEDGSRPSLNPQTTLLHTNALLSWALLLTICTGSQVKAVTRKHLTKLPRLLENDDVNMRIAAGETIALLFELARDMDPAFEYDDWEPLCDKLNSLATDCNKHRAKTDKRKQRSVFRDVLKAVEERDFQTETIRFSTERMTIDSWVRKRTYDAFREFVGSGMNYHLQANEFIRGVFELGPPVLVDTATLKSMKISRFEMHLYNAAAFKARTKARNKFRDEG</sequence>
<feature type="domain" description="Interferon-related developmental regulator N-terminal" evidence="2">
    <location>
        <begin position="30"/>
        <end position="117"/>
    </location>
</feature>
<evidence type="ECO:0000313" key="4">
    <source>
        <dbReference type="Proteomes" id="UP000694402"/>
    </source>
</evidence>
<dbReference type="Pfam" id="PF05004">
    <property type="entry name" value="IFRD"/>
    <property type="match status" value="2"/>
</dbReference>
<feature type="domain" description="Interferon-related developmental regulator N-terminal" evidence="2">
    <location>
        <begin position="133"/>
        <end position="262"/>
    </location>
</feature>
<evidence type="ECO:0008006" key="5">
    <source>
        <dbReference type="Google" id="ProtNLM"/>
    </source>
</evidence>
<evidence type="ECO:0000259" key="2">
    <source>
        <dbReference type="Pfam" id="PF05004"/>
    </source>
</evidence>
<evidence type="ECO:0000313" key="3">
    <source>
        <dbReference type="Ensembl" id="ENSOTSP00005015211.1"/>
    </source>
</evidence>
<gene>
    <name evidence="3" type="primary">LOC112215048</name>
</gene>
<dbReference type="Ensembl" id="ENSOTST00005016594.2">
    <property type="protein sequence ID" value="ENSOTSP00005015211.1"/>
    <property type="gene ID" value="ENSOTSG00005007611.2"/>
</dbReference>
<dbReference type="InterPro" id="IPR006921">
    <property type="entry name" value="Interferon-rel_develop_reg_C"/>
</dbReference>
<proteinExistence type="predicted"/>
<dbReference type="Pfam" id="PF04836">
    <property type="entry name" value="IFRD_C"/>
    <property type="match status" value="1"/>
</dbReference>
<dbReference type="GeneTree" id="ENSGT00390000013347"/>
<dbReference type="InterPro" id="IPR039777">
    <property type="entry name" value="IFRD"/>
</dbReference>
<reference evidence="3" key="2">
    <citation type="submission" date="2025-09" db="UniProtKB">
        <authorList>
            <consortium name="Ensembl"/>
        </authorList>
    </citation>
    <scope>IDENTIFICATION</scope>
</reference>
<name>A0A8C8CPB3_ONCTS</name>
<dbReference type="GO" id="GO:0005634">
    <property type="term" value="C:nucleus"/>
    <property type="evidence" value="ECO:0007669"/>
    <property type="project" value="TreeGrafter"/>
</dbReference>
<dbReference type="PANTHER" id="PTHR12354">
    <property type="entry name" value="INTERFERON-RELATED DEVELOPMENTAL REGULATOR"/>
    <property type="match status" value="1"/>
</dbReference>
<feature type="domain" description="Interferon-related developmental regulator C-terminal" evidence="1">
    <location>
        <begin position="307"/>
        <end position="357"/>
    </location>
</feature>
<protein>
    <recommendedName>
        <fullName evidence="5">Interferon-related developmental regulator 1</fullName>
    </recommendedName>
</protein>
<dbReference type="PANTHER" id="PTHR12354:SF6">
    <property type="entry name" value="INTERFERON-RELATED DEVELOPMENTAL REGULATOR 1"/>
    <property type="match status" value="1"/>
</dbReference>
<dbReference type="Proteomes" id="UP000694402">
    <property type="component" value="Unassembled WGS sequence"/>
</dbReference>
<keyword evidence="4" id="KW-1185">Reference proteome</keyword>
<evidence type="ECO:0000259" key="1">
    <source>
        <dbReference type="Pfam" id="PF04836"/>
    </source>
</evidence>
<reference evidence="3" key="1">
    <citation type="submission" date="2025-08" db="UniProtKB">
        <authorList>
            <consortium name="Ensembl"/>
        </authorList>
    </citation>
    <scope>IDENTIFICATION</scope>
</reference>
<dbReference type="InterPro" id="IPR007701">
    <property type="entry name" value="Interferon-rel_develop_reg_N"/>
</dbReference>
<accession>A0A8C8CPB3</accession>
<organism evidence="3 4">
    <name type="scientific">Oncorhynchus tshawytscha</name>
    <name type="common">Chinook salmon</name>
    <name type="synonym">Salmo tshawytscha</name>
    <dbReference type="NCBI Taxonomy" id="74940"/>
    <lineage>
        <taxon>Eukaryota</taxon>
        <taxon>Metazoa</taxon>
        <taxon>Chordata</taxon>
        <taxon>Craniata</taxon>
        <taxon>Vertebrata</taxon>
        <taxon>Euteleostomi</taxon>
        <taxon>Actinopterygii</taxon>
        <taxon>Neopterygii</taxon>
        <taxon>Teleostei</taxon>
        <taxon>Protacanthopterygii</taxon>
        <taxon>Salmoniformes</taxon>
        <taxon>Salmonidae</taxon>
        <taxon>Salmoninae</taxon>
        <taxon>Oncorhynchus</taxon>
    </lineage>
</organism>
<dbReference type="AlphaFoldDB" id="A0A8C8CPB3"/>